<protein>
    <submittedName>
        <fullName evidence="6">G2E3 ligase</fullName>
    </submittedName>
</protein>
<keyword evidence="7" id="KW-1185">Reference proteome</keyword>
<dbReference type="PANTHER" id="PTHR12420">
    <property type="entry name" value="PHD FINGER PROTEIN"/>
    <property type="match status" value="1"/>
</dbReference>
<dbReference type="PROSITE" id="PS50089">
    <property type="entry name" value="ZF_RING_2"/>
    <property type="match status" value="1"/>
</dbReference>
<keyword evidence="6" id="KW-0436">Ligase</keyword>
<dbReference type="GO" id="GO:0008270">
    <property type="term" value="F:zinc ion binding"/>
    <property type="evidence" value="ECO:0007669"/>
    <property type="project" value="UniProtKB-KW"/>
</dbReference>
<evidence type="ECO:0000256" key="4">
    <source>
        <dbReference type="PROSITE-ProRule" id="PRU00175"/>
    </source>
</evidence>
<proteinExistence type="predicted"/>
<keyword evidence="2 4" id="KW-0863">Zinc-finger</keyword>
<sequence>SREGHSSTHLAPAFALPRRAFCSRHRPRQTMAREPEPGTECLLCLEPVGRRKSFRTMGCPTCQHAWFHRSCAQGHALRAGSAAFQCMLCRDRERFQEEMLSMGIHIPVR</sequence>
<dbReference type="InterPro" id="IPR001841">
    <property type="entry name" value="Znf_RING"/>
</dbReference>
<dbReference type="GO" id="GO:0016874">
    <property type="term" value="F:ligase activity"/>
    <property type="evidence" value="ECO:0007669"/>
    <property type="project" value="UniProtKB-KW"/>
</dbReference>
<evidence type="ECO:0000256" key="2">
    <source>
        <dbReference type="ARBA" id="ARBA00022771"/>
    </source>
</evidence>
<dbReference type="PROSITE" id="PS01359">
    <property type="entry name" value="ZF_PHD_1"/>
    <property type="match status" value="1"/>
</dbReference>
<evidence type="ECO:0000313" key="6">
    <source>
        <dbReference type="EMBL" id="NXX09484.1"/>
    </source>
</evidence>
<dbReference type="SUPFAM" id="SSF57903">
    <property type="entry name" value="FYVE/PHD zinc finger"/>
    <property type="match status" value="1"/>
</dbReference>
<keyword evidence="3" id="KW-0862">Zinc</keyword>
<dbReference type="PANTHER" id="PTHR12420:SF47">
    <property type="entry name" value="PHD FINGER PROTEIN 7"/>
    <property type="match status" value="1"/>
</dbReference>
<feature type="non-terminal residue" evidence="6">
    <location>
        <position position="1"/>
    </location>
</feature>
<dbReference type="InterPro" id="IPR051188">
    <property type="entry name" value="PHD-type_Zinc_Finger"/>
</dbReference>
<gene>
    <name evidence="6" type="primary">G2e3_1</name>
    <name evidence="6" type="ORF">LARSMI_R12368</name>
</gene>
<dbReference type="InterPro" id="IPR019786">
    <property type="entry name" value="Zinc_finger_PHD-type_CS"/>
</dbReference>
<dbReference type="AlphaFoldDB" id="A0A852H0Z7"/>
<dbReference type="InterPro" id="IPR011011">
    <property type="entry name" value="Znf_FYVE_PHD"/>
</dbReference>
<reference evidence="6" key="1">
    <citation type="submission" date="2020-02" db="EMBL/GenBank/DDBJ databases">
        <title>Bird 10,000 Genomes (B10K) Project - Family phase.</title>
        <authorList>
            <person name="Zhang G."/>
        </authorList>
    </citation>
    <scope>NUCLEOTIDE SEQUENCE</scope>
    <source>
        <strain evidence="6">B10K-DU-002-28</strain>
        <tissue evidence="6">Muscle</tissue>
    </source>
</reference>
<dbReference type="EMBL" id="WAAC01036751">
    <property type="protein sequence ID" value="NXX09484.1"/>
    <property type="molecule type" value="Genomic_DNA"/>
</dbReference>
<name>A0A852H0Z7_9CHAR</name>
<comment type="caution">
    <text evidence="6">The sequence shown here is derived from an EMBL/GenBank/DDBJ whole genome shotgun (WGS) entry which is preliminary data.</text>
</comment>
<accession>A0A852H0Z7</accession>
<evidence type="ECO:0000256" key="3">
    <source>
        <dbReference type="ARBA" id="ARBA00022833"/>
    </source>
</evidence>
<dbReference type="Proteomes" id="UP000620207">
    <property type="component" value="Unassembled WGS sequence"/>
</dbReference>
<organism evidence="6 7">
    <name type="scientific">Larus smithsonianus</name>
    <name type="common">American herring gull</name>
    <dbReference type="NCBI Taxonomy" id="243888"/>
    <lineage>
        <taxon>Eukaryota</taxon>
        <taxon>Metazoa</taxon>
        <taxon>Chordata</taxon>
        <taxon>Craniata</taxon>
        <taxon>Vertebrata</taxon>
        <taxon>Euteleostomi</taxon>
        <taxon>Archelosauria</taxon>
        <taxon>Archosauria</taxon>
        <taxon>Dinosauria</taxon>
        <taxon>Saurischia</taxon>
        <taxon>Theropoda</taxon>
        <taxon>Coelurosauria</taxon>
        <taxon>Aves</taxon>
        <taxon>Neognathae</taxon>
        <taxon>Neoaves</taxon>
        <taxon>Charadriiformes</taxon>
        <taxon>Laridae</taxon>
        <taxon>Larus</taxon>
    </lineage>
</organism>
<evidence type="ECO:0000313" key="7">
    <source>
        <dbReference type="Proteomes" id="UP000620207"/>
    </source>
</evidence>
<keyword evidence="1" id="KW-0479">Metal-binding</keyword>
<feature type="domain" description="RING-type" evidence="5">
    <location>
        <begin position="41"/>
        <end position="90"/>
    </location>
</feature>
<feature type="non-terminal residue" evidence="6">
    <location>
        <position position="109"/>
    </location>
</feature>
<dbReference type="GO" id="GO:0005634">
    <property type="term" value="C:nucleus"/>
    <property type="evidence" value="ECO:0007669"/>
    <property type="project" value="TreeGrafter"/>
</dbReference>
<evidence type="ECO:0000256" key="1">
    <source>
        <dbReference type="ARBA" id="ARBA00022723"/>
    </source>
</evidence>
<evidence type="ECO:0000259" key="5">
    <source>
        <dbReference type="PROSITE" id="PS50089"/>
    </source>
</evidence>